<protein>
    <submittedName>
        <fullName evidence="1">Uncharacterized protein</fullName>
    </submittedName>
</protein>
<accession>A0A078AK53</accession>
<evidence type="ECO:0000313" key="1">
    <source>
        <dbReference type="EMBL" id="CDW82559.1"/>
    </source>
</evidence>
<name>A0A078AK53_STYLE</name>
<proteinExistence type="predicted"/>
<evidence type="ECO:0000313" key="2">
    <source>
        <dbReference type="Proteomes" id="UP000039865"/>
    </source>
</evidence>
<dbReference type="EMBL" id="CCKQ01011026">
    <property type="protein sequence ID" value="CDW82559.1"/>
    <property type="molecule type" value="Genomic_DNA"/>
</dbReference>
<reference evidence="1 2" key="1">
    <citation type="submission" date="2014-06" db="EMBL/GenBank/DDBJ databases">
        <authorList>
            <person name="Swart Estienne"/>
        </authorList>
    </citation>
    <scope>NUCLEOTIDE SEQUENCE [LARGE SCALE GENOMIC DNA]</scope>
    <source>
        <strain evidence="1 2">130c</strain>
    </source>
</reference>
<organism evidence="1 2">
    <name type="scientific">Stylonychia lemnae</name>
    <name type="common">Ciliate</name>
    <dbReference type="NCBI Taxonomy" id="5949"/>
    <lineage>
        <taxon>Eukaryota</taxon>
        <taxon>Sar</taxon>
        <taxon>Alveolata</taxon>
        <taxon>Ciliophora</taxon>
        <taxon>Intramacronucleata</taxon>
        <taxon>Spirotrichea</taxon>
        <taxon>Stichotrichia</taxon>
        <taxon>Sporadotrichida</taxon>
        <taxon>Oxytrichidae</taxon>
        <taxon>Stylonychinae</taxon>
        <taxon>Stylonychia</taxon>
    </lineage>
</organism>
<keyword evidence="2" id="KW-1185">Reference proteome</keyword>
<sequence>MTCLKDRLNITGKNREQNESKFISNSCRHEFTTLLTFQNIYDRLLNKHKHGLSPKISLRNYPGITSVKANEWPERLNNINDFKQAYQTINKIIHKKKGQIMARLEAHNILETIYKVKEFYEEKFAKLYYPLRLKTKDQKIIWPNLKQGLYFGKQSKRSPKFFSISLGVFPQTKPKYQIKYDIIDGQNDMTMLCPFLGSKTGLTVRKTPAMGQYHQLYGTIERLIQQSQS</sequence>
<dbReference type="Proteomes" id="UP000039865">
    <property type="component" value="Unassembled WGS sequence"/>
</dbReference>
<dbReference type="AlphaFoldDB" id="A0A078AK53"/>
<gene>
    <name evidence="1" type="primary">Contig15436.g16450</name>
    <name evidence="1" type="ORF">STYLEM_11592</name>
</gene>
<dbReference type="InParanoid" id="A0A078AK53"/>